<dbReference type="Proteomes" id="UP000217277">
    <property type="component" value="Chromosome II"/>
</dbReference>
<gene>
    <name evidence="1" type="ORF">PAGA_b0110</name>
</gene>
<proteinExistence type="predicted"/>
<protein>
    <submittedName>
        <fullName evidence="1">Uncharacterized protein</fullName>
    </submittedName>
</protein>
<organism evidence="1 2">
    <name type="scientific">Pseudoalteromonas agarivorans DSM 14585</name>
    <dbReference type="NCBI Taxonomy" id="1312369"/>
    <lineage>
        <taxon>Bacteria</taxon>
        <taxon>Pseudomonadati</taxon>
        <taxon>Pseudomonadota</taxon>
        <taxon>Gammaproteobacteria</taxon>
        <taxon>Alteromonadales</taxon>
        <taxon>Pseudoalteromonadaceae</taxon>
        <taxon>Pseudoalteromonas</taxon>
    </lineage>
</organism>
<name>A0ACA8E193_9GAMM</name>
<accession>A0ACA8E193</accession>
<sequence>MLHWHSLRPIISQIRVLIFSFHHLLKSVFKRFAVTVNAERLLV</sequence>
<reference evidence="1" key="1">
    <citation type="submission" date="2015-03" db="EMBL/GenBank/DDBJ databases">
        <authorList>
            <person name="Xie B.-B."/>
            <person name="Rong J.-C."/>
            <person name="Qin Q.-L."/>
            <person name="Zhang Y.-Z."/>
        </authorList>
    </citation>
    <scope>NUCLEOTIDE SEQUENCE</scope>
    <source>
        <strain evidence="1">DSM 14585</strain>
    </source>
</reference>
<dbReference type="EMBL" id="CP011012">
    <property type="protein sequence ID" value="ATC84080.1"/>
    <property type="molecule type" value="Genomic_DNA"/>
</dbReference>
<keyword evidence="2" id="KW-1185">Reference proteome</keyword>
<evidence type="ECO:0000313" key="1">
    <source>
        <dbReference type="EMBL" id="ATC84080.1"/>
    </source>
</evidence>
<evidence type="ECO:0000313" key="2">
    <source>
        <dbReference type="Proteomes" id="UP000217277"/>
    </source>
</evidence>